<protein>
    <submittedName>
        <fullName evidence="4">Uncharacterized protein</fullName>
    </submittedName>
</protein>
<feature type="signal peptide" evidence="3">
    <location>
        <begin position="1"/>
        <end position="25"/>
    </location>
</feature>
<dbReference type="AlphaFoldDB" id="A0A8T3BZJ1"/>
<evidence type="ECO:0000313" key="4">
    <source>
        <dbReference type="EMBL" id="KAI0522545.1"/>
    </source>
</evidence>
<sequence length="145" mass="15840">MSRALLSIAITTISILNNIASPVQANYADLVKEDFIKLSPRAGSRLLAENTKNGKHYCSSEESNVCHAETTGRKRNEQLSCCKNQCRDVLSDRNNCGCCGHKCNFGQLCCNGVCATVAYDVNNCGECGKVCRHKQRCEYGTCGYA</sequence>
<dbReference type="OrthoDB" id="2013942at2759"/>
<dbReference type="Pfam" id="PF04885">
    <property type="entry name" value="Stig1"/>
    <property type="match status" value="1"/>
</dbReference>
<proteinExistence type="inferred from homology"/>
<keyword evidence="5" id="KW-1185">Reference proteome</keyword>
<reference evidence="4" key="1">
    <citation type="journal article" date="2022" name="Front. Genet.">
        <title>Chromosome-Scale Assembly of the Dendrobium nobile Genome Provides Insights Into the Molecular Mechanism of the Biosynthesis of the Medicinal Active Ingredient of Dendrobium.</title>
        <authorList>
            <person name="Xu Q."/>
            <person name="Niu S.-C."/>
            <person name="Li K.-L."/>
            <person name="Zheng P.-J."/>
            <person name="Zhang X.-J."/>
            <person name="Jia Y."/>
            <person name="Liu Y."/>
            <person name="Niu Y.-X."/>
            <person name="Yu L.-H."/>
            <person name="Chen D.-F."/>
            <person name="Zhang G.-Q."/>
        </authorList>
    </citation>
    <scope>NUCLEOTIDE SEQUENCE</scope>
    <source>
        <tissue evidence="4">Leaf</tissue>
    </source>
</reference>
<evidence type="ECO:0000256" key="3">
    <source>
        <dbReference type="SAM" id="SignalP"/>
    </source>
</evidence>
<dbReference type="PANTHER" id="PTHR33227">
    <property type="entry name" value="STIGMA-SPECIFIC STIG1-LIKE PROTEIN 3"/>
    <property type="match status" value="1"/>
</dbReference>
<dbReference type="EMBL" id="JAGYWB010000005">
    <property type="protein sequence ID" value="KAI0522545.1"/>
    <property type="molecule type" value="Genomic_DNA"/>
</dbReference>
<name>A0A8T3BZJ1_DENNO</name>
<comment type="caution">
    <text evidence="4">The sequence shown here is derived from an EMBL/GenBank/DDBJ whole genome shotgun (WGS) entry which is preliminary data.</text>
</comment>
<evidence type="ECO:0000256" key="2">
    <source>
        <dbReference type="ARBA" id="ARBA00022729"/>
    </source>
</evidence>
<evidence type="ECO:0000256" key="1">
    <source>
        <dbReference type="ARBA" id="ARBA00006010"/>
    </source>
</evidence>
<keyword evidence="2 3" id="KW-0732">Signal</keyword>
<dbReference type="Proteomes" id="UP000829196">
    <property type="component" value="Unassembled WGS sequence"/>
</dbReference>
<comment type="similarity">
    <text evidence="1">Belongs to the STIG1 family.</text>
</comment>
<organism evidence="4 5">
    <name type="scientific">Dendrobium nobile</name>
    <name type="common">Orchid</name>
    <dbReference type="NCBI Taxonomy" id="94219"/>
    <lineage>
        <taxon>Eukaryota</taxon>
        <taxon>Viridiplantae</taxon>
        <taxon>Streptophyta</taxon>
        <taxon>Embryophyta</taxon>
        <taxon>Tracheophyta</taxon>
        <taxon>Spermatophyta</taxon>
        <taxon>Magnoliopsida</taxon>
        <taxon>Liliopsida</taxon>
        <taxon>Asparagales</taxon>
        <taxon>Orchidaceae</taxon>
        <taxon>Epidendroideae</taxon>
        <taxon>Malaxideae</taxon>
        <taxon>Dendrobiinae</taxon>
        <taxon>Dendrobium</taxon>
    </lineage>
</organism>
<evidence type="ECO:0000313" key="5">
    <source>
        <dbReference type="Proteomes" id="UP000829196"/>
    </source>
</evidence>
<accession>A0A8T3BZJ1</accession>
<dbReference type="InterPro" id="IPR006969">
    <property type="entry name" value="Stig-like"/>
</dbReference>
<feature type="chain" id="PRO_5035878472" evidence="3">
    <location>
        <begin position="26"/>
        <end position="145"/>
    </location>
</feature>
<gene>
    <name evidence="4" type="ORF">KFK09_004925</name>
</gene>
<dbReference type="PANTHER" id="PTHR33227:SF6">
    <property type="entry name" value="PROTEIN GRIM REAPER"/>
    <property type="match status" value="1"/>
</dbReference>